<keyword evidence="2 5" id="KW-0812">Transmembrane</keyword>
<evidence type="ECO:0000256" key="2">
    <source>
        <dbReference type="ARBA" id="ARBA00022692"/>
    </source>
</evidence>
<evidence type="ECO:0000256" key="4">
    <source>
        <dbReference type="ARBA" id="ARBA00023136"/>
    </source>
</evidence>
<organism evidence="7 8">
    <name type="scientific">Saccoglossus kowalevskii</name>
    <name type="common">Acorn worm</name>
    <dbReference type="NCBI Taxonomy" id="10224"/>
    <lineage>
        <taxon>Eukaryota</taxon>
        <taxon>Metazoa</taxon>
        <taxon>Hemichordata</taxon>
        <taxon>Enteropneusta</taxon>
        <taxon>Harrimaniidae</taxon>
        <taxon>Saccoglossus</taxon>
    </lineage>
</organism>
<protein>
    <submittedName>
        <fullName evidence="8">Sialin-like</fullName>
    </submittedName>
</protein>
<feature type="transmembrane region" description="Helical" evidence="5">
    <location>
        <begin position="424"/>
        <end position="445"/>
    </location>
</feature>
<evidence type="ECO:0000313" key="7">
    <source>
        <dbReference type="Proteomes" id="UP000694865"/>
    </source>
</evidence>
<feature type="transmembrane region" description="Helical" evidence="5">
    <location>
        <begin position="291"/>
        <end position="311"/>
    </location>
</feature>
<evidence type="ECO:0000256" key="3">
    <source>
        <dbReference type="ARBA" id="ARBA00022989"/>
    </source>
</evidence>
<reference evidence="8" key="1">
    <citation type="submission" date="2025-08" db="UniProtKB">
        <authorList>
            <consortium name="RefSeq"/>
        </authorList>
    </citation>
    <scope>IDENTIFICATION</scope>
    <source>
        <tissue evidence="8">Testes</tissue>
    </source>
</reference>
<dbReference type="CDD" id="cd17318">
    <property type="entry name" value="MFS_SLC17"/>
    <property type="match status" value="1"/>
</dbReference>
<keyword evidence="3 5" id="KW-1133">Transmembrane helix</keyword>
<sequence length="511" mass="56743">MYDKKADEKTALLGKRWNDDNDEDDYSEYKKVRCNFILARHVLALMFFVGFMNLYSVRNNLSVAIVAMVNTTGQPVQLYNESECYRPGEDDPTSAVDQSGDFFWDSYQQGILLGAYYYGYAIAQVFGAWMEKRIGGRIVMACSMGLASIVTLLTPPAAYLGFWVIFLCRFLIGLFHAVVYPTHHGMWGKWAPPLERSKLLSFDTSGTTIGTVAINSLAGVLSAAYGWPSVFYLSGGLCLIWSVCWFLIIHDTPSKHPRITKREKDYIINSIGPSAVDMDTRIPWKAIFTSIPVWGLVIGHTFSNWGLYTLMTGLPSFNSQVLAFDLSANGVISALPYAGSWVFTVVGAYIADELRSRKIMTTKAVRRLFTVFGMYFPAFFLVSNSYVGCNRAMAVSFLVLANSFASVSYPGFKVNHVEIAPRFAGVLYGITNTAATIPGFVAPYVNGIILQNRGTTADSWLIIFLIAAGFYFVGGTVVLATIKTEEQEWAKPRKYGDRVRVELDSSSEDSS</sequence>
<dbReference type="InterPro" id="IPR036259">
    <property type="entry name" value="MFS_trans_sf"/>
</dbReference>
<feature type="transmembrane region" description="Helical" evidence="5">
    <location>
        <begin position="460"/>
        <end position="482"/>
    </location>
</feature>
<name>A0ABM0GQC3_SACKO</name>
<feature type="transmembrane region" description="Helical" evidence="5">
    <location>
        <begin position="137"/>
        <end position="154"/>
    </location>
</feature>
<dbReference type="GeneID" id="100370361"/>
<feature type="transmembrane region" description="Helical" evidence="5">
    <location>
        <begin position="160"/>
        <end position="179"/>
    </location>
</feature>
<dbReference type="SUPFAM" id="SSF103473">
    <property type="entry name" value="MFS general substrate transporter"/>
    <property type="match status" value="1"/>
</dbReference>
<dbReference type="PANTHER" id="PTHR11662:SF454">
    <property type="entry name" value="SIALIN-LIKE"/>
    <property type="match status" value="1"/>
</dbReference>
<feature type="transmembrane region" description="Helical" evidence="5">
    <location>
        <begin position="200"/>
        <end position="224"/>
    </location>
</feature>
<dbReference type="InterPro" id="IPR020846">
    <property type="entry name" value="MFS_dom"/>
</dbReference>
<dbReference type="Gene3D" id="1.20.1250.20">
    <property type="entry name" value="MFS general substrate transporter like domains"/>
    <property type="match status" value="2"/>
</dbReference>
<dbReference type="Pfam" id="PF07690">
    <property type="entry name" value="MFS_1"/>
    <property type="match status" value="1"/>
</dbReference>
<feature type="transmembrane region" description="Helical" evidence="5">
    <location>
        <begin position="331"/>
        <end position="352"/>
    </location>
</feature>
<proteinExistence type="predicted"/>
<evidence type="ECO:0000256" key="5">
    <source>
        <dbReference type="SAM" id="Phobius"/>
    </source>
</evidence>
<gene>
    <name evidence="8" type="primary">LOC100370361</name>
</gene>
<dbReference type="InterPro" id="IPR050382">
    <property type="entry name" value="MFS_Na/Anion_cotransporter"/>
</dbReference>
<dbReference type="Proteomes" id="UP000694865">
    <property type="component" value="Unplaced"/>
</dbReference>
<comment type="subcellular location">
    <subcellularLocation>
        <location evidence="1">Membrane</location>
        <topology evidence="1">Multi-pass membrane protein</topology>
    </subcellularLocation>
</comment>
<keyword evidence="7" id="KW-1185">Reference proteome</keyword>
<keyword evidence="4 5" id="KW-0472">Membrane</keyword>
<dbReference type="PROSITE" id="PS50850">
    <property type="entry name" value="MFS"/>
    <property type="match status" value="1"/>
</dbReference>
<evidence type="ECO:0000313" key="8">
    <source>
        <dbReference type="RefSeq" id="XP_002734991.1"/>
    </source>
</evidence>
<feature type="transmembrane region" description="Helical" evidence="5">
    <location>
        <begin position="230"/>
        <end position="249"/>
    </location>
</feature>
<feature type="domain" description="Major facilitator superfamily (MFS) profile" evidence="6">
    <location>
        <begin position="42"/>
        <end position="486"/>
    </location>
</feature>
<accession>A0ABM0GQC3</accession>
<dbReference type="RefSeq" id="XP_002734991.1">
    <property type="nucleotide sequence ID" value="XM_002734945.2"/>
</dbReference>
<dbReference type="InterPro" id="IPR011701">
    <property type="entry name" value="MFS"/>
</dbReference>
<feature type="transmembrane region" description="Helical" evidence="5">
    <location>
        <begin position="392"/>
        <end position="412"/>
    </location>
</feature>
<dbReference type="PANTHER" id="PTHR11662">
    <property type="entry name" value="SOLUTE CARRIER FAMILY 17"/>
    <property type="match status" value="1"/>
</dbReference>
<feature type="transmembrane region" description="Helical" evidence="5">
    <location>
        <begin position="37"/>
        <end position="55"/>
    </location>
</feature>
<feature type="transmembrane region" description="Helical" evidence="5">
    <location>
        <begin position="364"/>
        <end position="386"/>
    </location>
</feature>
<evidence type="ECO:0000256" key="1">
    <source>
        <dbReference type="ARBA" id="ARBA00004141"/>
    </source>
</evidence>
<feature type="transmembrane region" description="Helical" evidence="5">
    <location>
        <begin position="111"/>
        <end position="130"/>
    </location>
</feature>
<evidence type="ECO:0000259" key="6">
    <source>
        <dbReference type="PROSITE" id="PS50850"/>
    </source>
</evidence>